<feature type="compositionally biased region" description="Acidic residues" evidence="4">
    <location>
        <begin position="362"/>
        <end position="388"/>
    </location>
</feature>
<keyword evidence="2" id="KW-0597">Phosphoprotein</keyword>
<dbReference type="Proteomes" id="UP000663877">
    <property type="component" value="Unassembled WGS sequence"/>
</dbReference>
<evidence type="ECO:0000256" key="4">
    <source>
        <dbReference type="SAM" id="MobiDB-lite"/>
    </source>
</evidence>
<feature type="region of interest" description="Disordered" evidence="4">
    <location>
        <begin position="852"/>
        <end position="898"/>
    </location>
</feature>
<sequence length="920" mass="104366">MSSNLFYDSDDERDSFDVERLQIQTFQNNFLSASIESSEDDDEGIIDGTKIPSSTKTKTRARHSYLDISILSSSPSSISIQDEEKHDDDNNEQNPFDIISKSIDLDHLKPVKKKKSLGVAKSRIILDTTDIYEQDDSNHSHDSFRKNDDDDNNDDIQSSKTKSNAKSKIRKPTKAAILETEKKMQQLSRSEHLVLPTFIPKPLETWHALEKRSRQELMNEIRAKNPSFTPQDPELPELPVVDIETTAASTLADITKLIEDKPSTSSNTLNKLSRFLNPDILKKKPTMSNMEKESTTMIDLTDTKKAPSHPTVKSAINISLDCIKSPSSNKKLFEMQKQLGIRMRAKRAAMLAENVTNTKIESDDEEEEEEQEAEEIDDDSMDTTDESNDVNSEIVSIIEKENDNLQINEETRQSLSDDDEDNDEDEEQEEENEKENTNTPSDPNRPSLKTILTRLESSSEPIQPQPVEQNGQTEWFNSARPAQFDSELEMLCSGAFDGNNIIPLSQNYTRVEPMAFSPLPPTQIEEEDEEDIGVRRPKVRQLIDDDDDDDEDDSNKQLNSGSNNVEESEDEEVEDNEEQEEETGDNEELVDYKKQLFEMEAEESGSEVDEKEKDNDDDSDDNEEPDEELQKFIDTAAIEVDEDEADSMAKVHAKIKAKEDEQQLKLLKEQYLDFDGDDDGRRIKISKARTDDEEEDDPDYNSEIAEEEEEDDEDDDENNPMNLHDRMSELERQRSIQDNQAEELHLDEDLDSIGQNSLMFKKGLVLKQKKIQNTTTSHIESTTQTTTSSTTKKTNQTRSVTLSSVLLAKRFSSTLLAPVNRNNITVANINNSNETTMTTKKQHNPRRHVFTTNTTAISTNENQNPTTSSSGEKRSNSTDKSPKTNIKRFKQSTTTTTVTTKTKESATSVFSALALSNTRH</sequence>
<keyword evidence="7" id="KW-1185">Reference proteome</keyword>
<feature type="compositionally biased region" description="Acidic residues" evidence="4">
    <location>
        <begin position="566"/>
        <end position="589"/>
    </location>
</feature>
<accession>A0A814FKR3</accession>
<comment type="caution">
    <text evidence="5">The sequence shown here is derived from an EMBL/GenBank/DDBJ whole genome shotgun (WGS) entry which is preliminary data.</text>
</comment>
<feature type="compositionally biased region" description="Polar residues" evidence="4">
    <location>
        <begin position="852"/>
        <end position="870"/>
    </location>
</feature>
<evidence type="ECO:0000256" key="1">
    <source>
        <dbReference type="ARBA" id="ARBA00004123"/>
    </source>
</evidence>
<feature type="region of interest" description="Disordered" evidence="4">
    <location>
        <begin position="134"/>
        <end position="174"/>
    </location>
</feature>
<comment type="subcellular location">
    <subcellularLocation>
        <location evidence="1">Nucleus</location>
    </subcellularLocation>
</comment>
<dbReference type="PANTHER" id="PTHR14396">
    <property type="entry name" value="CLASPIN"/>
    <property type="match status" value="1"/>
</dbReference>
<evidence type="ECO:0000313" key="7">
    <source>
        <dbReference type="Proteomes" id="UP000663832"/>
    </source>
</evidence>
<name>A0A814FKR3_9BILA</name>
<dbReference type="AlphaFoldDB" id="A0A814FKR3"/>
<keyword evidence="3" id="KW-0539">Nucleus</keyword>
<feature type="compositionally biased region" description="Acidic residues" evidence="4">
    <location>
        <begin position="544"/>
        <end position="553"/>
    </location>
</feature>
<dbReference type="GO" id="GO:0010997">
    <property type="term" value="F:anaphase-promoting complex binding"/>
    <property type="evidence" value="ECO:0007669"/>
    <property type="project" value="TreeGrafter"/>
</dbReference>
<feature type="compositionally biased region" description="Acidic residues" evidence="4">
    <location>
        <begin position="615"/>
        <end position="627"/>
    </location>
</feature>
<feature type="compositionally biased region" description="Polar residues" evidence="4">
    <location>
        <begin position="455"/>
        <end position="476"/>
    </location>
</feature>
<organism evidence="5 8">
    <name type="scientific">Adineta steineri</name>
    <dbReference type="NCBI Taxonomy" id="433720"/>
    <lineage>
        <taxon>Eukaryota</taxon>
        <taxon>Metazoa</taxon>
        <taxon>Spiralia</taxon>
        <taxon>Gnathifera</taxon>
        <taxon>Rotifera</taxon>
        <taxon>Eurotatoria</taxon>
        <taxon>Bdelloidea</taxon>
        <taxon>Adinetida</taxon>
        <taxon>Adinetidae</taxon>
        <taxon>Adineta</taxon>
    </lineage>
</organism>
<dbReference type="OrthoDB" id="10054372at2759"/>
<evidence type="ECO:0000256" key="3">
    <source>
        <dbReference type="ARBA" id="ARBA00023242"/>
    </source>
</evidence>
<feature type="region of interest" description="Disordered" evidence="4">
    <location>
        <begin position="354"/>
        <end position="481"/>
    </location>
</feature>
<feature type="region of interest" description="Disordered" evidence="4">
    <location>
        <begin position="670"/>
        <end position="723"/>
    </location>
</feature>
<dbReference type="PANTHER" id="PTHR14396:SF10">
    <property type="entry name" value="CLASPIN"/>
    <property type="match status" value="1"/>
</dbReference>
<evidence type="ECO:0000313" key="5">
    <source>
        <dbReference type="EMBL" id="CAF0984226.1"/>
    </source>
</evidence>
<dbReference type="GO" id="GO:0005634">
    <property type="term" value="C:nucleus"/>
    <property type="evidence" value="ECO:0007669"/>
    <property type="project" value="UniProtKB-SubCell"/>
</dbReference>
<feature type="compositionally biased region" description="Basic and acidic residues" evidence="4">
    <location>
        <begin position="871"/>
        <end position="882"/>
    </location>
</feature>
<evidence type="ECO:0000313" key="6">
    <source>
        <dbReference type="EMBL" id="CAF1155402.1"/>
    </source>
</evidence>
<dbReference type="GO" id="GO:0033314">
    <property type="term" value="P:mitotic DNA replication checkpoint signaling"/>
    <property type="evidence" value="ECO:0007669"/>
    <property type="project" value="TreeGrafter"/>
</dbReference>
<dbReference type="EMBL" id="CAJNOM010000157">
    <property type="protein sequence ID" value="CAF1155402.1"/>
    <property type="molecule type" value="Genomic_DNA"/>
</dbReference>
<feature type="region of interest" description="Disordered" evidence="4">
    <location>
        <begin position="34"/>
        <end position="60"/>
    </location>
</feature>
<dbReference type="GO" id="GO:0007095">
    <property type="term" value="P:mitotic G2 DNA damage checkpoint signaling"/>
    <property type="evidence" value="ECO:0007669"/>
    <property type="project" value="TreeGrafter"/>
</dbReference>
<dbReference type="EMBL" id="CAJNOI010000065">
    <property type="protein sequence ID" value="CAF0984226.1"/>
    <property type="molecule type" value="Genomic_DNA"/>
</dbReference>
<protein>
    <submittedName>
        <fullName evidence="5">Uncharacterized protein</fullName>
    </submittedName>
</protein>
<dbReference type="InterPro" id="IPR024146">
    <property type="entry name" value="Claspin"/>
</dbReference>
<feature type="compositionally biased region" description="Basic and acidic residues" evidence="4">
    <location>
        <begin position="136"/>
        <end position="148"/>
    </location>
</feature>
<feature type="region of interest" description="Disordered" evidence="4">
    <location>
        <begin position="513"/>
        <end position="650"/>
    </location>
</feature>
<reference evidence="5" key="1">
    <citation type="submission" date="2021-02" db="EMBL/GenBank/DDBJ databases">
        <authorList>
            <person name="Nowell W R."/>
        </authorList>
    </citation>
    <scope>NUCLEOTIDE SEQUENCE</scope>
</reference>
<evidence type="ECO:0000313" key="8">
    <source>
        <dbReference type="Proteomes" id="UP000663877"/>
    </source>
</evidence>
<proteinExistence type="predicted"/>
<feature type="region of interest" description="Disordered" evidence="4">
    <location>
        <begin position="75"/>
        <end position="97"/>
    </location>
</feature>
<feature type="compositionally biased region" description="Acidic residues" evidence="4">
    <location>
        <begin position="416"/>
        <end position="433"/>
    </location>
</feature>
<feature type="compositionally biased region" description="Acidic residues" evidence="4">
    <location>
        <begin position="691"/>
        <end position="718"/>
    </location>
</feature>
<evidence type="ECO:0000256" key="2">
    <source>
        <dbReference type="ARBA" id="ARBA00022553"/>
    </source>
</evidence>
<dbReference type="Proteomes" id="UP000663832">
    <property type="component" value="Unassembled WGS sequence"/>
</dbReference>
<gene>
    <name evidence="5" type="ORF">BJG266_LOCUS15038</name>
    <name evidence="6" type="ORF">QVE165_LOCUS23250</name>
</gene>
<feature type="compositionally biased region" description="Basic residues" evidence="4">
    <location>
        <begin position="163"/>
        <end position="173"/>
    </location>
</feature>